<protein>
    <submittedName>
        <fullName evidence="2">Uncharacterized protein</fullName>
    </submittedName>
</protein>
<evidence type="ECO:0000313" key="3">
    <source>
        <dbReference type="Proteomes" id="UP000016662"/>
    </source>
</evidence>
<name>U2KW82_9FIRM</name>
<feature type="transmembrane region" description="Helical" evidence="1">
    <location>
        <begin position="59"/>
        <end position="78"/>
    </location>
</feature>
<keyword evidence="3" id="KW-1185">Reference proteome</keyword>
<dbReference type="STRING" id="411473.RUMCAL_01297"/>
<keyword evidence="1" id="KW-1133">Transmembrane helix</keyword>
<dbReference type="Proteomes" id="UP000016662">
    <property type="component" value="Unassembled WGS sequence"/>
</dbReference>
<gene>
    <name evidence="2" type="ORF">RUMCAL_01297</name>
</gene>
<dbReference type="PATRIC" id="fig|411473.3.peg.1058"/>
<proteinExistence type="predicted"/>
<evidence type="ECO:0000256" key="1">
    <source>
        <dbReference type="SAM" id="Phobius"/>
    </source>
</evidence>
<dbReference type="RefSeq" id="WP_021682789.1">
    <property type="nucleotide sequence ID" value="NZ_KI260443.1"/>
</dbReference>
<sequence>MGLLERAAMEAAKKMAESEESHTDTRGIVKASKVFPVVSIASILLALGMAFLKHRQSDAAFYVLSGVFAVLGICLLIYGHNFRIEYDRTGITVYNFFGKPKQYTLQDVQKIELKSDGYIVWTAKGKIRVEQQFFIGADAFLCYLRDYQKEEQV</sequence>
<keyword evidence="1" id="KW-0472">Membrane</keyword>
<comment type="caution">
    <text evidence="2">The sequence shown here is derived from an EMBL/GenBank/DDBJ whole genome shotgun (WGS) entry which is preliminary data.</text>
</comment>
<evidence type="ECO:0000313" key="2">
    <source>
        <dbReference type="EMBL" id="ERJ96350.1"/>
    </source>
</evidence>
<feature type="transmembrane region" description="Helical" evidence="1">
    <location>
        <begin position="34"/>
        <end position="53"/>
    </location>
</feature>
<reference evidence="2 3" key="1">
    <citation type="submission" date="2013-07" db="EMBL/GenBank/DDBJ databases">
        <authorList>
            <person name="Weinstock G."/>
            <person name="Sodergren E."/>
            <person name="Wylie T."/>
            <person name="Fulton L."/>
            <person name="Fulton R."/>
            <person name="Fronick C."/>
            <person name="O'Laughlin M."/>
            <person name="Godfrey J."/>
            <person name="Miner T."/>
            <person name="Herter B."/>
            <person name="Appelbaum E."/>
            <person name="Cordes M."/>
            <person name="Lek S."/>
            <person name="Wollam A."/>
            <person name="Pepin K.H."/>
            <person name="Palsikar V.B."/>
            <person name="Mitreva M."/>
            <person name="Wilson R.K."/>
        </authorList>
    </citation>
    <scope>NUCLEOTIDE SEQUENCE [LARGE SCALE GENOMIC DNA]</scope>
    <source>
        <strain evidence="2 3">ATCC 27760</strain>
    </source>
</reference>
<dbReference type="EMBL" id="AWVF01000167">
    <property type="protein sequence ID" value="ERJ96350.1"/>
    <property type="molecule type" value="Genomic_DNA"/>
</dbReference>
<dbReference type="AlphaFoldDB" id="U2KW82"/>
<organism evidence="2 3">
    <name type="scientific">Ruminococcus callidus ATCC 27760</name>
    <dbReference type="NCBI Taxonomy" id="411473"/>
    <lineage>
        <taxon>Bacteria</taxon>
        <taxon>Bacillati</taxon>
        <taxon>Bacillota</taxon>
        <taxon>Clostridia</taxon>
        <taxon>Eubacteriales</taxon>
        <taxon>Oscillospiraceae</taxon>
        <taxon>Ruminococcus</taxon>
    </lineage>
</organism>
<dbReference type="HOGENOM" id="CLU_1711935_0_0_9"/>
<keyword evidence="1" id="KW-0812">Transmembrane</keyword>
<accession>U2KW82</accession>